<dbReference type="RefSeq" id="WP_157799262.1">
    <property type="nucleotide sequence ID" value="NZ_CBCSBW010000001.1"/>
</dbReference>
<gene>
    <name evidence="1" type="ORF">B0G85_0286</name>
</gene>
<proteinExistence type="predicted"/>
<comment type="caution">
    <text evidence="1">The sequence shown here is derived from an EMBL/GenBank/DDBJ whole genome shotgun (WGS) entry which is preliminary data.</text>
</comment>
<name>A0A2M8VYF3_9BURK</name>
<dbReference type="OrthoDB" id="9134664at2"/>
<organism evidence="1 2">
    <name type="scientific">Polynucleobacter brandtiae</name>
    <dbReference type="NCBI Taxonomy" id="1938816"/>
    <lineage>
        <taxon>Bacteria</taxon>
        <taxon>Pseudomonadati</taxon>
        <taxon>Pseudomonadota</taxon>
        <taxon>Betaproteobacteria</taxon>
        <taxon>Burkholderiales</taxon>
        <taxon>Burkholderiaceae</taxon>
        <taxon>Polynucleobacter</taxon>
    </lineage>
</organism>
<reference evidence="1 2" key="1">
    <citation type="submission" date="2017-11" db="EMBL/GenBank/DDBJ databases">
        <title>Genomic Encyclopedia of Type Strains, Phase III (KMG-III): the genomes of soil and plant-associated and newly described type strains.</title>
        <authorList>
            <person name="Whitman W."/>
        </authorList>
    </citation>
    <scope>NUCLEOTIDE SEQUENCE [LARGE SCALE GENOMIC DNA]</scope>
    <source>
        <strain evidence="1 2">UB-Domo-W1</strain>
    </source>
</reference>
<keyword evidence="2" id="KW-1185">Reference proteome</keyword>
<dbReference type="AlphaFoldDB" id="A0A2M8VYF3"/>
<dbReference type="EMBL" id="PGTX01000001">
    <property type="protein sequence ID" value="PJI82897.1"/>
    <property type="molecule type" value="Genomic_DNA"/>
</dbReference>
<sequence>MASSNQAIYQTSSVFNLTPMIAVKDIFTILTQSFAEAKAMEYTTRKTSGNW</sequence>
<protein>
    <submittedName>
        <fullName evidence="1">Uncharacterized protein</fullName>
    </submittedName>
</protein>
<dbReference type="Proteomes" id="UP000229366">
    <property type="component" value="Unassembled WGS sequence"/>
</dbReference>
<evidence type="ECO:0000313" key="2">
    <source>
        <dbReference type="Proteomes" id="UP000229366"/>
    </source>
</evidence>
<evidence type="ECO:0000313" key="1">
    <source>
        <dbReference type="EMBL" id="PJI82897.1"/>
    </source>
</evidence>
<accession>A0A2M8VYF3</accession>